<dbReference type="EMBL" id="UYRT01000281">
    <property type="protein sequence ID" value="VDK27903.1"/>
    <property type="molecule type" value="Genomic_DNA"/>
</dbReference>
<evidence type="ECO:0000313" key="3">
    <source>
        <dbReference type="Proteomes" id="UP000271098"/>
    </source>
</evidence>
<feature type="region of interest" description="Disordered" evidence="1">
    <location>
        <begin position="92"/>
        <end position="125"/>
    </location>
</feature>
<proteinExistence type="predicted"/>
<organism evidence="4">
    <name type="scientific">Gongylonema pulchrum</name>
    <dbReference type="NCBI Taxonomy" id="637853"/>
    <lineage>
        <taxon>Eukaryota</taxon>
        <taxon>Metazoa</taxon>
        <taxon>Ecdysozoa</taxon>
        <taxon>Nematoda</taxon>
        <taxon>Chromadorea</taxon>
        <taxon>Rhabditida</taxon>
        <taxon>Spirurina</taxon>
        <taxon>Spiruromorpha</taxon>
        <taxon>Spiruroidea</taxon>
        <taxon>Gongylonematidae</taxon>
        <taxon>Gongylonema</taxon>
    </lineage>
</organism>
<dbReference type="WBParaSite" id="GPUH_0000034301-mRNA-1">
    <property type="protein sequence ID" value="GPUH_0000034301-mRNA-1"/>
    <property type="gene ID" value="GPUH_0000034301"/>
</dbReference>
<name>A0A183CV53_9BILA</name>
<keyword evidence="3" id="KW-1185">Reference proteome</keyword>
<gene>
    <name evidence="2" type="ORF">GPUH_LOCUS344</name>
</gene>
<sequence length="315" mass="35119">MVNIVVWVAEVIDAKRVIKTFIMYIKVEEAREMLHGIYKDAIQVLIAAAQQAKIAVGDDPQNLIQKHGITLTRKRAEDENVRNEFRNPELKNLNKGEWNDGGMTQSAGDSFEKELGEDRGTTEENKEDFDLIQDSYKRIVGAAAECINKFLNFSINLGREAFGVLYKGASAATSLQKAEKAFQEEEIDPKKVLQKAREAAAQLEMKRSIHPEYTDLKFREEIARKKAEDGMVNGAVNMIKGGLEKAASIGSEAVNTLAASSGYHQDSNFDGADEMMSESSDKKASSDESEQERIEKAGIIHLSNYQLLKLQRCIP</sequence>
<accession>A0A183CV53</accession>
<dbReference type="Proteomes" id="UP000271098">
    <property type="component" value="Unassembled WGS sequence"/>
</dbReference>
<protein>
    <submittedName>
        <fullName evidence="4">Senescence domain-containing protein</fullName>
    </submittedName>
</protein>
<evidence type="ECO:0000256" key="1">
    <source>
        <dbReference type="SAM" id="MobiDB-lite"/>
    </source>
</evidence>
<feature type="compositionally biased region" description="Basic and acidic residues" evidence="1">
    <location>
        <begin position="279"/>
        <end position="295"/>
    </location>
</feature>
<dbReference type="AlphaFoldDB" id="A0A183CV53"/>
<feature type="compositionally biased region" description="Basic and acidic residues" evidence="1">
    <location>
        <begin position="110"/>
        <end position="124"/>
    </location>
</feature>
<feature type="region of interest" description="Disordered" evidence="1">
    <location>
        <begin position="265"/>
        <end position="295"/>
    </location>
</feature>
<evidence type="ECO:0000313" key="4">
    <source>
        <dbReference type="WBParaSite" id="GPUH_0000034301-mRNA-1"/>
    </source>
</evidence>
<reference evidence="2 3" key="2">
    <citation type="submission" date="2018-11" db="EMBL/GenBank/DDBJ databases">
        <authorList>
            <consortium name="Pathogen Informatics"/>
        </authorList>
    </citation>
    <scope>NUCLEOTIDE SEQUENCE [LARGE SCALE GENOMIC DNA]</scope>
</reference>
<evidence type="ECO:0000313" key="2">
    <source>
        <dbReference type="EMBL" id="VDK27903.1"/>
    </source>
</evidence>
<reference evidence="4" key="1">
    <citation type="submission" date="2016-06" db="UniProtKB">
        <authorList>
            <consortium name="WormBaseParasite"/>
        </authorList>
    </citation>
    <scope>IDENTIFICATION</scope>
</reference>